<keyword evidence="3" id="KW-0812">Transmembrane</keyword>
<dbReference type="RefSeq" id="WP_316703009.1">
    <property type="nucleotide sequence ID" value="NZ_CP136336.1"/>
</dbReference>
<evidence type="ECO:0000313" key="7">
    <source>
        <dbReference type="EMBL" id="WOB10109.1"/>
    </source>
</evidence>
<evidence type="ECO:0000313" key="8">
    <source>
        <dbReference type="Proteomes" id="UP001303946"/>
    </source>
</evidence>
<organism evidence="7 8">
    <name type="scientific">Piscinibacter gummiphilus</name>
    <dbReference type="NCBI Taxonomy" id="946333"/>
    <lineage>
        <taxon>Bacteria</taxon>
        <taxon>Pseudomonadati</taxon>
        <taxon>Pseudomonadota</taxon>
        <taxon>Betaproteobacteria</taxon>
        <taxon>Burkholderiales</taxon>
        <taxon>Sphaerotilaceae</taxon>
        <taxon>Piscinibacter</taxon>
    </lineage>
</organism>
<dbReference type="Pfam" id="PF17200">
    <property type="entry name" value="sCache_2"/>
    <property type="match status" value="1"/>
</dbReference>
<protein>
    <submittedName>
        <fullName evidence="7">Cache domain-containing protein</fullName>
    </submittedName>
</protein>
<reference evidence="7 8" key="1">
    <citation type="submission" date="2023-10" db="EMBL/GenBank/DDBJ databases">
        <title>Bacteria for the degradation of biodegradable plastic PBAT(Polybutylene adipate terephthalate).</title>
        <authorList>
            <person name="Weon H.-Y."/>
            <person name="Yeon J."/>
        </authorList>
    </citation>
    <scope>NUCLEOTIDE SEQUENCE [LARGE SCALE GENOMIC DNA]</scope>
    <source>
        <strain evidence="7 8">SBD 7-3</strain>
    </source>
</reference>
<evidence type="ECO:0000256" key="3">
    <source>
        <dbReference type="ARBA" id="ARBA00022692"/>
    </source>
</evidence>
<evidence type="ECO:0000256" key="1">
    <source>
        <dbReference type="ARBA" id="ARBA00004651"/>
    </source>
</evidence>
<dbReference type="EMBL" id="CP136336">
    <property type="protein sequence ID" value="WOB10109.1"/>
    <property type="molecule type" value="Genomic_DNA"/>
</dbReference>
<keyword evidence="5" id="KW-0472">Membrane</keyword>
<dbReference type="Gene3D" id="3.30.450.20">
    <property type="entry name" value="PAS domain"/>
    <property type="match status" value="1"/>
</dbReference>
<keyword evidence="8" id="KW-1185">Reference proteome</keyword>
<keyword evidence="4" id="KW-1133">Transmembrane helix</keyword>
<keyword evidence="2" id="KW-1003">Cell membrane</keyword>
<evidence type="ECO:0000256" key="2">
    <source>
        <dbReference type="ARBA" id="ARBA00022475"/>
    </source>
</evidence>
<dbReference type="Proteomes" id="UP001303946">
    <property type="component" value="Chromosome"/>
</dbReference>
<dbReference type="SMART" id="SM01049">
    <property type="entry name" value="Cache_2"/>
    <property type="match status" value="1"/>
</dbReference>
<comment type="subcellular location">
    <subcellularLocation>
        <location evidence="1">Cell membrane</location>
        <topology evidence="1">Multi-pass membrane protein</topology>
    </subcellularLocation>
</comment>
<proteinExistence type="predicted"/>
<name>A0ABZ0D619_9BURK</name>
<gene>
    <name evidence="7" type="ORF">RXV79_08590</name>
</gene>
<dbReference type="InterPro" id="IPR033480">
    <property type="entry name" value="sCache_2"/>
</dbReference>
<feature type="domain" description="Single Cache" evidence="6">
    <location>
        <begin position="28"/>
        <end position="105"/>
    </location>
</feature>
<accession>A0ABZ0D619</accession>
<evidence type="ECO:0000256" key="5">
    <source>
        <dbReference type="ARBA" id="ARBA00023136"/>
    </source>
</evidence>
<evidence type="ECO:0000259" key="6">
    <source>
        <dbReference type="SMART" id="SM01049"/>
    </source>
</evidence>
<sequence>MNIVLRLLLPILLLVSGWPALAEERGTREEALALVDAAVEHARKVGPTQAFRDFSDKSNPAWRRKDLYVFAYTMAGVSVSHGINDRLVGKNLLEMRDPNGKFLIRSLRDVAAAGGGWVEYEWPHPQTKKVEPKASFVRQLHNFDGFVGVGVYRQAPSTP</sequence>
<evidence type="ECO:0000256" key="4">
    <source>
        <dbReference type="ARBA" id="ARBA00022989"/>
    </source>
</evidence>